<evidence type="ECO:0000313" key="1">
    <source>
        <dbReference type="EMBL" id="DAE29455.1"/>
    </source>
</evidence>
<organism evidence="1">
    <name type="scientific">virus sp. ctd0M1</name>
    <dbReference type="NCBI Taxonomy" id="2827993"/>
    <lineage>
        <taxon>Viruses</taxon>
    </lineage>
</organism>
<protein>
    <submittedName>
        <fullName evidence="1">Uncharacterized protein</fullName>
    </submittedName>
</protein>
<proteinExistence type="predicted"/>
<name>A0A8S5RDL5_9VIRU</name>
<accession>A0A8S5RDL5</accession>
<dbReference type="EMBL" id="BK059094">
    <property type="protein sequence ID" value="DAE29455.1"/>
    <property type="molecule type" value="Genomic_DNA"/>
</dbReference>
<sequence>MPEHCPSYAKQKNARGSNPCVFQLECKNPSLSSLYINSPDYVK</sequence>
<reference evidence="1" key="1">
    <citation type="journal article" date="2021" name="Proc. Natl. Acad. Sci. U.S.A.">
        <title>A Catalog of Tens of Thousands of Viruses from Human Metagenomes Reveals Hidden Associations with Chronic Diseases.</title>
        <authorList>
            <person name="Tisza M.J."/>
            <person name="Buck C.B."/>
        </authorList>
    </citation>
    <scope>NUCLEOTIDE SEQUENCE</scope>
    <source>
        <strain evidence="1">Ctd0M1</strain>
    </source>
</reference>